<evidence type="ECO:0000313" key="4">
    <source>
        <dbReference type="Proteomes" id="UP000317365"/>
    </source>
</evidence>
<comment type="similarity">
    <text evidence="1">Belongs to the 4-hydroxybenzoyl-CoA thioesterase family.</text>
</comment>
<dbReference type="InterPro" id="IPR050563">
    <property type="entry name" value="4-hydroxybenzoyl-CoA_TE"/>
</dbReference>
<keyword evidence="2" id="KW-0378">Hydrolase</keyword>
<dbReference type="RefSeq" id="WP_142813958.1">
    <property type="nucleotide sequence ID" value="NZ_CP036282.1"/>
</dbReference>
<dbReference type="NCBIfam" id="TIGR02799">
    <property type="entry name" value="thio_ybgC"/>
    <property type="match status" value="1"/>
</dbReference>
<dbReference type="KEGG" id="rhg:EXZ61_21500"/>
<name>A0A515EVD7_9BURK</name>
<dbReference type="InterPro" id="IPR029069">
    <property type="entry name" value="HotDog_dom_sf"/>
</dbReference>
<dbReference type="NCBIfam" id="TIGR00051">
    <property type="entry name" value="YbgC/FadM family acyl-CoA thioesterase"/>
    <property type="match status" value="1"/>
</dbReference>
<dbReference type="Pfam" id="PF13279">
    <property type="entry name" value="4HBT_2"/>
    <property type="match status" value="1"/>
</dbReference>
<reference evidence="4" key="2">
    <citation type="journal article" date="2020" name="Int. J. Syst. Evol. Microbiol.">
        <title>Genomic insights into a novel species Rhodoferax aquaticus sp. nov., isolated from freshwater.</title>
        <authorList>
            <person name="Li T."/>
            <person name="Zhuo Y."/>
            <person name="Jin C.Z."/>
            <person name="Wu X."/>
            <person name="Ko S.R."/>
            <person name="Jin F.J."/>
            <person name="Ahn C.Y."/>
            <person name="Oh H.M."/>
            <person name="Lee H.G."/>
            <person name="Jin L."/>
        </authorList>
    </citation>
    <scope>NUCLEOTIDE SEQUENCE [LARGE SCALE GENOMIC DNA]</scope>
    <source>
        <strain evidence="4">Gr-4</strain>
    </source>
</reference>
<dbReference type="Gene3D" id="3.10.129.10">
    <property type="entry name" value="Hotdog Thioesterase"/>
    <property type="match status" value="1"/>
</dbReference>
<dbReference type="GO" id="GO:0047617">
    <property type="term" value="F:fatty acyl-CoA hydrolase activity"/>
    <property type="evidence" value="ECO:0007669"/>
    <property type="project" value="TreeGrafter"/>
</dbReference>
<gene>
    <name evidence="3" type="primary">ybgC</name>
    <name evidence="3" type="ORF">EXZ61_21500</name>
</gene>
<dbReference type="FunFam" id="3.10.129.10:FF:000004">
    <property type="entry name" value="Tol-pal system-associated acyl-CoA thioesterase"/>
    <property type="match status" value="1"/>
</dbReference>
<proteinExistence type="inferred from homology"/>
<dbReference type="SUPFAM" id="SSF54637">
    <property type="entry name" value="Thioesterase/thiol ester dehydrase-isomerase"/>
    <property type="match status" value="1"/>
</dbReference>
<dbReference type="Proteomes" id="UP000317365">
    <property type="component" value="Chromosome"/>
</dbReference>
<dbReference type="InterPro" id="IPR014166">
    <property type="entry name" value="Tol-Pal_acyl-CoA_thioesterase"/>
</dbReference>
<dbReference type="PANTHER" id="PTHR31793">
    <property type="entry name" value="4-HYDROXYBENZOYL-COA THIOESTERASE FAMILY MEMBER"/>
    <property type="match status" value="1"/>
</dbReference>
<evidence type="ECO:0000256" key="1">
    <source>
        <dbReference type="ARBA" id="ARBA00005953"/>
    </source>
</evidence>
<evidence type="ECO:0000256" key="2">
    <source>
        <dbReference type="ARBA" id="ARBA00022801"/>
    </source>
</evidence>
<dbReference type="AlphaFoldDB" id="A0A515EVD7"/>
<evidence type="ECO:0000313" key="3">
    <source>
        <dbReference type="EMBL" id="QDL56523.1"/>
    </source>
</evidence>
<dbReference type="InterPro" id="IPR006684">
    <property type="entry name" value="YbgC/YbaW"/>
</dbReference>
<reference evidence="4" key="1">
    <citation type="submission" date="2019-02" db="EMBL/GenBank/DDBJ databases">
        <title>Complete genome sequence of Rhodoferax sp. Gr-4.</title>
        <authorList>
            <person name="Jin L."/>
        </authorList>
    </citation>
    <scope>NUCLEOTIDE SEQUENCE [LARGE SCALE GENOMIC DNA]</scope>
    <source>
        <strain evidence="4">Gr-4</strain>
    </source>
</reference>
<protein>
    <submittedName>
        <fullName evidence="3">Tol-pal system-associated acyl-CoA thioesterase</fullName>
    </submittedName>
</protein>
<dbReference type="EMBL" id="CP036282">
    <property type="protein sequence ID" value="QDL56523.1"/>
    <property type="molecule type" value="Genomic_DNA"/>
</dbReference>
<sequence length="151" mass="16660">MRPLSPTPQDPVSTPLTGAAGYAMPVRVYWEDTDAGGVVFYANYLKFFERARTEWLRALGVEQQVLRDATGAIFVVADVTLRYLAAARLDDLLTVSVRMVERGQASMLLEQQALRGDTVLVSGQVRVGCVHADTLKPRRMPAQVLSALERP</sequence>
<dbReference type="PANTHER" id="PTHR31793:SF37">
    <property type="entry name" value="ACYL-COA THIOESTER HYDROLASE YBGC"/>
    <property type="match status" value="1"/>
</dbReference>
<organism evidence="3 4">
    <name type="scientific">Rhodoferax aquaticus</name>
    <dbReference type="NCBI Taxonomy" id="2527691"/>
    <lineage>
        <taxon>Bacteria</taxon>
        <taxon>Pseudomonadati</taxon>
        <taxon>Pseudomonadota</taxon>
        <taxon>Betaproteobacteria</taxon>
        <taxon>Burkholderiales</taxon>
        <taxon>Comamonadaceae</taxon>
        <taxon>Rhodoferax</taxon>
    </lineage>
</organism>
<keyword evidence="4" id="KW-1185">Reference proteome</keyword>
<dbReference type="CDD" id="cd00586">
    <property type="entry name" value="4HBT"/>
    <property type="match status" value="1"/>
</dbReference>
<dbReference type="PIRSF" id="PIRSF003230">
    <property type="entry name" value="YbgC"/>
    <property type="match status" value="1"/>
</dbReference>
<accession>A0A515EVD7</accession>